<evidence type="ECO:0000313" key="2">
    <source>
        <dbReference type="Proteomes" id="UP001054945"/>
    </source>
</evidence>
<comment type="caution">
    <text evidence="1">The sequence shown here is derived from an EMBL/GenBank/DDBJ whole genome shotgun (WGS) entry which is preliminary data.</text>
</comment>
<protein>
    <submittedName>
        <fullName evidence="1">Uncharacterized protein</fullName>
    </submittedName>
</protein>
<evidence type="ECO:0000313" key="1">
    <source>
        <dbReference type="EMBL" id="GIZ03433.1"/>
    </source>
</evidence>
<proteinExistence type="predicted"/>
<keyword evidence="2" id="KW-1185">Reference proteome</keyword>
<dbReference type="AlphaFoldDB" id="A0AAV4Y7V5"/>
<organism evidence="1 2">
    <name type="scientific">Caerostris extrusa</name>
    <name type="common">Bark spider</name>
    <name type="synonym">Caerostris bankana</name>
    <dbReference type="NCBI Taxonomy" id="172846"/>
    <lineage>
        <taxon>Eukaryota</taxon>
        <taxon>Metazoa</taxon>
        <taxon>Ecdysozoa</taxon>
        <taxon>Arthropoda</taxon>
        <taxon>Chelicerata</taxon>
        <taxon>Arachnida</taxon>
        <taxon>Araneae</taxon>
        <taxon>Araneomorphae</taxon>
        <taxon>Entelegynae</taxon>
        <taxon>Araneoidea</taxon>
        <taxon>Araneidae</taxon>
        <taxon>Caerostris</taxon>
    </lineage>
</organism>
<dbReference type="EMBL" id="BPLR01001601">
    <property type="protein sequence ID" value="GIZ03433.1"/>
    <property type="molecule type" value="Genomic_DNA"/>
</dbReference>
<dbReference type="Proteomes" id="UP001054945">
    <property type="component" value="Unassembled WGS sequence"/>
</dbReference>
<sequence>MERMYWDQRAKFISAQNGAKSLGWGASDFLLELMKDILPGHVQLHYVCRVVFAHSPGLIDRNNTILATTIPEQNGSAVLSGRGCLIVDQMTYRSALTSDLQLLKRNLSRNVITLSQNKQYLFEPCRIKENQSHINMKYGHNSGSSSM</sequence>
<accession>A0AAV4Y7V5</accession>
<gene>
    <name evidence="1" type="ORF">CEXT_546801</name>
</gene>
<name>A0AAV4Y7V5_CAEEX</name>
<reference evidence="1 2" key="1">
    <citation type="submission" date="2021-06" db="EMBL/GenBank/DDBJ databases">
        <title>Caerostris extrusa draft genome.</title>
        <authorList>
            <person name="Kono N."/>
            <person name="Arakawa K."/>
        </authorList>
    </citation>
    <scope>NUCLEOTIDE SEQUENCE [LARGE SCALE GENOMIC DNA]</scope>
</reference>